<evidence type="ECO:0000256" key="1">
    <source>
        <dbReference type="SAM" id="SignalP"/>
    </source>
</evidence>
<dbReference type="RefSeq" id="WP_222993702.1">
    <property type="nucleotide sequence ID" value="NZ_JAINVV010000015.1"/>
</dbReference>
<comment type="caution">
    <text evidence="2">The sequence shown here is derived from an EMBL/GenBank/DDBJ whole genome shotgun (WGS) entry which is preliminary data.</text>
</comment>
<proteinExistence type="predicted"/>
<gene>
    <name evidence="2" type="ORF">K7G82_28335</name>
</gene>
<sequence length="124" mass="12674">MPRPVIAIAALLPMLSACGGGAPCPGPNAEWIAAAAAAPQPAPAGIDSIVIDAQDRILWNGAIMSEERLRNTLSLADADGRTVRLTPQPGATCQMIGRMRVAMERALACGKGRCLESAAGQPGS</sequence>
<evidence type="ECO:0000313" key="2">
    <source>
        <dbReference type="EMBL" id="MBY8826244.1"/>
    </source>
</evidence>
<organism evidence="2 3">
    <name type="scientific">Sphingomonas colocasiae</name>
    <dbReference type="NCBI Taxonomy" id="1848973"/>
    <lineage>
        <taxon>Bacteria</taxon>
        <taxon>Pseudomonadati</taxon>
        <taxon>Pseudomonadota</taxon>
        <taxon>Alphaproteobacteria</taxon>
        <taxon>Sphingomonadales</taxon>
        <taxon>Sphingomonadaceae</taxon>
        <taxon>Sphingomonas</taxon>
    </lineage>
</organism>
<accession>A0ABS7Q1Y9</accession>
<keyword evidence="3" id="KW-1185">Reference proteome</keyword>
<feature type="signal peptide" evidence="1">
    <location>
        <begin position="1"/>
        <end position="19"/>
    </location>
</feature>
<dbReference type="PROSITE" id="PS51257">
    <property type="entry name" value="PROKAR_LIPOPROTEIN"/>
    <property type="match status" value="1"/>
</dbReference>
<keyword evidence="1" id="KW-0732">Signal</keyword>
<name>A0ABS7Q1Y9_9SPHN</name>
<evidence type="ECO:0000313" key="3">
    <source>
        <dbReference type="Proteomes" id="UP000706039"/>
    </source>
</evidence>
<reference evidence="2 3" key="1">
    <citation type="submission" date="2021-08" db="EMBL/GenBank/DDBJ databases">
        <authorList>
            <person name="Tuo L."/>
        </authorList>
    </citation>
    <scope>NUCLEOTIDE SEQUENCE [LARGE SCALE GENOMIC DNA]</scope>
    <source>
        <strain evidence="2 3">JCM 31229</strain>
    </source>
</reference>
<dbReference type="Proteomes" id="UP000706039">
    <property type="component" value="Unassembled WGS sequence"/>
</dbReference>
<dbReference type="EMBL" id="JAINVV010000015">
    <property type="protein sequence ID" value="MBY8826244.1"/>
    <property type="molecule type" value="Genomic_DNA"/>
</dbReference>
<protein>
    <submittedName>
        <fullName evidence="2">Uncharacterized protein</fullName>
    </submittedName>
</protein>
<feature type="chain" id="PRO_5045050410" evidence="1">
    <location>
        <begin position="20"/>
        <end position="124"/>
    </location>
</feature>